<keyword evidence="2" id="KW-1185">Reference proteome</keyword>
<sequence length="25" mass="2874">MAFSNNQAGRVIEEIRTMTDLARHL</sequence>
<evidence type="ECO:0000313" key="2">
    <source>
        <dbReference type="Proteomes" id="UP000708208"/>
    </source>
</evidence>
<dbReference type="AlphaFoldDB" id="A0A8J2KY72"/>
<comment type="caution">
    <text evidence="1">The sequence shown here is derived from an EMBL/GenBank/DDBJ whole genome shotgun (WGS) entry which is preliminary data.</text>
</comment>
<gene>
    <name evidence="1" type="ORF">AFUS01_LOCUS22943</name>
</gene>
<feature type="non-terminal residue" evidence="1">
    <location>
        <position position="25"/>
    </location>
</feature>
<proteinExistence type="predicted"/>
<dbReference type="EMBL" id="CAJVCH010271581">
    <property type="protein sequence ID" value="CAG7734560.1"/>
    <property type="molecule type" value="Genomic_DNA"/>
</dbReference>
<accession>A0A8J2KY72</accession>
<reference evidence="1" key="1">
    <citation type="submission" date="2021-06" db="EMBL/GenBank/DDBJ databases">
        <authorList>
            <person name="Hodson N. C."/>
            <person name="Mongue J. A."/>
            <person name="Jaron S. K."/>
        </authorList>
    </citation>
    <scope>NUCLEOTIDE SEQUENCE</scope>
</reference>
<evidence type="ECO:0000313" key="1">
    <source>
        <dbReference type="EMBL" id="CAG7734560.1"/>
    </source>
</evidence>
<name>A0A8J2KY72_9HEXA</name>
<organism evidence="1 2">
    <name type="scientific">Allacma fusca</name>
    <dbReference type="NCBI Taxonomy" id="39272"/>
    <lineage>
        <taxon>Eukaryota</taxon>
        <taxon>Metazoa</taxon>
        <taxon>Ecdysozoa</taxon>
        <taxon>Arthropoda</taxon>
        <taxon>Hexapoda</taxon>
        <taxon>Collembola</taxon>
        <taxon>Symphypleona</taxon>
        <taxon>Sminthuridae</taxon>
        <taxon>Allacma</taxon>
    </lineage>
</organism>
<dbReference type="Proteomes" id="UP000708208">
    <property type="component" value="Unassembled WGS sequence"/>
</dbReference>
<protein>
    <submittedName>
        <fullName evidence="1">Uncharacterized protein</fullName>
    </submittedName>
</protein>